<proteinExistence type="inferred from homology"/>
<dbReference type="InterPro" id="IPR007751">
    <property type="entry name" value="DUF676_lipase-like"/>
</dbReference>
<dbReference type="InterPro" id="IPR052374">
    <property type="entry name" value="SERAC1"/>
</dbReference>
<evidence type="ECO:0000256" key="7">
    <source>
        <dbReference type="ARBA" id="ARBA00023136"/>
    </source>
</evidence>
<comment type="caution">
    <text evidence="9">The sequence shown here is derived from an EMBL/GenBank/DDBJ whole genome shotgun (WGS) entry which is preliminary data.</text>
</comment>
<evidence type="ECO:0000256" key="1">
    <source>
        <dbReference type="ARBA" id="ARBA00004173"/>
    </source>
</evidence>
<gene>
    <name evidence="9" type="ORF">QBC35DRAFT_555187</name>
</gene>
<keyword evidence="6" id="KW-0496">Mitochondrion</keyword>
<reference evidence="9" key="2">
    <citation type="submission" date="2023-05" db="EMBL/GenBank/DDBJ databases">
        <authorList>
            <consortium name="Lawrence Berkeley National Laboratory"/>
            <person name="Steindorff A."/>
            <person name="Hensen N."/>
            <person name="Bonometti L."/>
            <person name="Westerberg I."/>
            <person name="Brannstrom I.O."/>
            <person name="Guillou S."/>
            <person name="Cros-Aarteil S."/>
            <person name="Calhoun S."/>
            <person name="Haridas S."/>
            <person name="Kuo A."/>
            <person name="Mondo S."/>
            <person name="Pangilinan J."/>
            <person name="Riley R."/>
            <person name="Labutti K."/>
            <person name="Andreopoulos B."/>
            <person name="Lipzen A."/>
            <person name="Chen C."/>
            <person name="Yanf M."/>
            <person name="Daum C."/>
            <person name="Ng V."/>
            <person name="Clum A."/>
            <person name="Ohm R."/>
            <person name="Martin F."/>
            <person name="Silar P."/>
            <person name="Natvig D."/>
            <person name="Lalanne C."/>
            <person name="Gautier V."/>
            <person name="Ament-Velasquez S.L."/>
            <person name="Kruys A."/>
            <person name="Hutchinson M.I."/>
            <person name="Powell A.J."/>
            <person name="Barry K."/>
            <person name="Miller A.N."/>
            <person name="Grigoriev I.V."/>
            <person name="Debuchy R."/>
            <person name="Gladieux P."/>
            <person name="Thoren M.H."/>
            <person name="Johannesson H."/>
        </authorList>
    </citation>
    <scope>NUCLEOTIDE SEQUENCE</scope>
    <source>
        <strain evidence="9">PSN309</strain>
    </source>
</reference>
<evidence type="ECO:0000256" key="3">
    <source>
        <dbReference type="ARBA" id="ARBA00004370"/>
    </source>
</evidence>
<evidence type="ECO:0000256" key="6">
    <source>
        <dbReference type="ARBA" id="ARBA00023128"/>
    </source>
</evidence>
<keyword evidence="7" id="KW-0472">Membrane</keyword>
<sequence>MSRRVFLEELFVPDENKHGPINIDLVLIHGVDGDSVQTWKDVDSGMIWPVDLIPQCQPRTRVLSFAYNGDMYRNDCAASIRDNARSLLSFLMTKRKRVGPERRIVFVAHCLGGLIAKHALYVSEFEKEFRAIKAATDGVLFFGTPHQGTHRDEWDRIGKAFSPLDKVTRGRRSPLVDAMKRSSHALADINDKFRQIAVNYDITSFYETGLWPGTSKLIVDKTAGVMMIPHEKRVHIDAHHRAMCTFSSVKDPIFETMCDRILQATEVEEESETEEASEANDAGVPGTMAAFTYPASTAAPGRSDHLGLGTHWHLAP</sequence>
<comment type="similarity">
    <text evidence="4">Belongs to the putative lipase ROG1 family.</text>
</comment>
<dbReference type="Pfam" id="PF05057">
    <property type="entry name" value="DUF676"/>
    <property type="match status" value="1"/>
</dbReference>
<organism evidence="9 10">
    <name type="scientific">Podospora australis</name>
    <dbReference type="NCBI Taxonomy" id="1536484"/>
    <lineage>
        <taxon>Eukaryota</taxon>
        <taxon>Fungi</taxon>
        <taxon>Dikarya</taxon>
        <taxon>Ascomycota</taxon>
        <taxon>Pezizomycotina</taxon>
        <taxon>Sordariomycetes</taxon>
        <taxon>Sordariomycetidae</taxon>
        <taxon>Sordariales</taxon>
        <taxon>Podosporaceae</taxon>
        <taxon>Podospora</taxon>
    </lineage>
</organism>
<evidence type="ECO:0000313" key="10">
    <source>
        <dbReference type="Proteomes" id="UP001302126"/>
    </source>
</evidence>
<dbReference type="PANTHER" id="PTHR48182">
    <property type="entry name" value="PROTEIN SERAC1"/>
    <property type="match status" value="1"/>
</dbReference>
<dbReference type="GO" id="GO:0016020">
    <property type="term" value="C:membrane"/>
    <property type="evidence" value="ECO:0007669"/>
    <property type="project" value="UniProtKB-SubCell"/>
</dbReference>
<dbReference type="InterPro" id="IPR029058">
    <property type="entry name" value="AB_hydrolase_fold"/>
</dbReference>
<evidence type="ECO:0000256" key="4">
    <source>
        <dbReference type="ARBA" id="ARBA00007920"/>
    </source>
</evidence>
<feature type="domain" description="DUF676" evidence="8">
    <location>
        <begin position="86"/>
        <end position="153"/>
    </location>
</feature>
<protein>
    <recommendedName>
        <fullName evidence="8">DUF676 domain-containing protein</fullName>
    </recommendedName>
</protein>
<dbReference type="PANTHER" id="PTHR48182:SF2">
    <property type="entry name" value="PROTEIN SERAC1"/>
    <property type="match status" value="1"/>
</dbReference>
<dbReference type="AlphaFoldDB" id="A0AAN6WT86"/>
<comment type="subcellular location">
    <subcellularLocation>
        <location evidence="2">Endoplasmic reticulum</location>
    </subcellularLocation>
    <subcellularLocation>
        <location evidence="3">Membrane</location>
    </subcellularLocation>
    <subcellularLocation>
        <location evidence="1">Mitochondrion</location>
    </subcellularLocation>
</comment>
<evidence type="ECO:0000259" key="8">
    <source>
        <dbReference type="Pfam" id="PF05057"/>
    </source>
</evidence>
<reference evidence="9" key="1">
    <citation type="journal article" date="2023" name="Mol. Phylogenet. Evol.">
        <title>Genome-scale phylogeny and comparative genomics of the fungal order Sordariales.</title>
        <authorList>
            <person name="Hensen N."/>
            <person name="Bonometti L."/>
            <person name="Westerberg I."/>
            <person name="Brannstrom I.O."/>
            <person name="Guillou S."/>
            <person name="Cros-Aarteil S."/>
            <person name="Calhoun S."/>
            <person name="Haridas S."/>
            <person name="Kuo A."/>
            <person name="Mondo S."/>
            <person name="Pangilinan J."/>
            <person name="Riley R."/>
            <person name="LaButti K."/>
            <person name="Andreopoulos B."/>
            <person name="Lipzen A."/>
            <person name="Chen C."/>
            <person name="Yan M."/>
            <person name="Daum C."/>
            <person name="Ng V."/>
            <person name="Clum A."/>
            <person name="Steindorff A."/>
            <person name="Ohm R.A."/>
            <person name="Martin F."/>
            <person name="Silar P."/>
            <person name="Natvig D.O."/>
            <person name="Lalanne C."/>
            <person name="Gautier V."/>
            <person name="Ament-Velasquez S.L."/>
            <person name="Kruys A."/>
            <person name="Hutchinson M.I."/>
            <person name="Powell A.J."/>
            <person name="Barry K."/>
            <person name="Miller A.N."/>
            <person name="Grigoriev I.V."/>
            <person name="Debuchy R."/>
            <person name="Gladieux P."/>
            <person name="Hiltunen Thoren M."/>
            <person name="Johannesson H."/>
        </authorList>
    </citation>
    <scope>NUCLEOTIDE SEQUENCE</scope>
    <source>
        <strain evidence="9">PSN309</strain>
    </source>
</reference>
<dbReference type="Gene3D" id="3.40.50.1820">
    <property type="entry name" value="alpha/beta hydrolase"/>
    <property type="match status" value="1"/>
</dbReference>
<dbReference type="GO" id="GO:0005739">
    <property type="term" value="C:mitochondrion"/>
    <property type="evidence" value="ECO:0007669"/>
    <property type="project" value="UniProtKB-SubCell"/>
</dbReference>
<evidence type="ECO:0000256" key="5">
    <source>
        <dbReference type="ARBA" id="ARBA00022824"/>
    </source>
</evidence>
<evidence type="ECO:0000256" key="2">
    <source>
        <dbReference type="ARBA" id="ARBA00004240"/>
    </source>
</evidence>
<name>A0AAN6WT86_9PEZI</name>
<dbReference type="SUPFAM" id="SSF53474">
    <property type="entry name" value="alpha/beta-Hydrolases"/>
    <property type="match status" value="1"/>
</dbReference>
<evidence type="ECO:0000313" key="9">
    <source>
        <dbReference type="EMBL" id="KAK4186017.1"/>
    </source>
</evidence>
<keyword evidence="5" id="KW-0256">Endoplasmic reticulum</keyword>
<keyword evidence="10" id="KW-1185">Reference proteome</keyword>
<accession>A0AAN6WT86</accession>
<dbReference type="GO" id="GO:0005783">
    <property type="term" value="C:endoplasmic reticulum"/>
    <property type="evidence" value="ECO:0007669"/>
    <property type="project" value="UniProtKB-SubCell"/>
</dbReference>
<dbReference type="Proteomes" id="UP001302126">
    <property type="component" value="Unassembled WGS sequence"/>
</dbReference>
<dbReference type="EMBL" id="MU864434">
    <property type="protein sequence ID" value="KAK4186017.1"/>
    <property type="molecule type" value="Genomic_DNA"/>
</dbReference>